<dbReference type="InterPro" id="IPR008978">
    <property type="entry name" value="HSP20-like_chaperone"/>
</dbReference>
<protein>
    <recommendedName>
        <fullName evidence="3">NudC domain-containing protein 1</fullName>
    </recommendedName>
</protein>
<dbReference type="SUPFAM" id="SSF49764">
    <property type="entry name" value="HSP20-like chaperones"/>
    <property type="match status" value="1"/>
</dbReference>
<dbReference type="GO" id="GO:0005634">
    <property type="term" value="C:nucleus"/>
    <property type="evidence" value="ECO:0007669"/>
    <property type="project" value="UniProtKB-SubCell"/>
</dbReference>
<proteinExistence type="predicted"/>
<dbReference type="Proteomes" id="UP000271098">
    <property type="component" value="Unassembled WGS sequence"/>
</dbReference>
<dbReference type="InterPro" id="IPR007052">
    <property type="entry name" value="CS_dom"/>
</dbReference>
<evidence type="ECO:0000256" key="4">
    <source>
        <dbReference type="ARBA" id="ARBA00022490"/>
    </source>
</evidence>
<dbReference type="GO" id="GO:0005737">
    <property type="term" value="C:cytoplasm"/>
    <property type="evidence" value="ECO:0007669"/>
    <property type="project" value="UniProtKB-SubCell"/>
</dbReference>
<dbReference type="Gene3D" id="2.60.40.790">
    <property type="match status" value="1"/>
</dbReference>
<evidence type="ECO:0000256" key="1">
    <source>
        <dbReference type="ARBA" id="ARBA00004123"/>
    </source>
</evidence>
<organism evidence="9">
    <name type="scientific">Gongylonema pulchrum</name>
    <dbReference type="NCBI Taxonomy" id="637853"/>
    <lineage>
        <taxon>Eukaryota</taxon>
        <taxon>Metazoa</taxon>
        <taxon>Ecdysozoa</taxon>
        <taxon>Nematoda</taxon>
        <taxon>Chromadorea</taxon>
        <taxon>Rhabditida</taxon>
        <taxon>Spirurina</taxon>
        <taxon>Spiruromorpha</taxon>
        <taxon>Spiruroidea</taxon>
        <taxon>Gongylonematidae</taxon>
        <taxon>Gongylonema</taxon>
    </lineage>
</organism>
<evidence type="ECO:0000256" key="2">
    <source>
        <dbReference type="ARBA" id="ARBA00004496"/>
    </source>
</evidence>
<name>A0A183DTK1_9BILA</name>
<evidence type="ECO:0000313" key="8">
    <source>
        <dbReference type="Proteomes" id="UP000271098"/>
    </source>
</evidence>
<dbReference type="Pfam" id="PF04969">
    <property type="entry name" value="CS"/>
    <property type="match status" value="1"/>
</dbReference>
<evidence type="ECO:0000313" key="9">
    <source>
        <dbReference type="WBParaSite" id="GPUH_0001205601-mRNA-1"/>
    </source>
</evidence>
<dbReference type="EMBL" id="UYRT01078992">
    <property type="protein sequence ID" value="VDN19741.1"/>
    <property type="molecule type" value="Genomic_DNA"/>
</dbReference>
<keyword evidence="8" id="KW-1185">Reference proteome</keyword>
<keyword evidence="4" id="KW-0963">Cytoplasm</keyword>
<sequence length="373" mass="41530">MDSANLPVSWVDLKRDPGLIRADFSGYKLSLDQFPSYIQSLKTPVRELQPSNTQYGLEHIKLFSDINYLTFDMYSSDLYQKRFMIILQGPRLCSIDFYSQAKKFTVCENYPTLPIPPDAEEREDRYPATISFPDAHYAFVSNGFGRLTMYKTGERSTKTAWEECLSIEPLSICGVVSSFVIVESRCVANNYDVLLRSVVPGERASSSGPNFMNKAVWLSIINENGTMRLGDIRSVLCSGHIEMTTFDRSPESLIVVSTGDLTFCGNETDTAAPEDEEMTIETGIEKPSQVGKKKYAWSQTAMDVTAVFTCAEIISKKDVSLSLSATSVHLSVKGVVLIGGTLGGSIDPTSSTYTIDNDKYENTYFFGTYILDY</sequence>
<comment type="subcellular location">
    <subcellularLocation>
        <location evidence="2">Cytoplasm</location>
    </subcellularLocation>
    <subcellularLocation>
        <location evidence="1">Nucleus</location>
    </subcellularLocation>
</comment>
<evidence type="ECO:0000259" key="6">
    <source>
        <dbReference type="PROSITE" id="PS51203"/>
    </source>
</evidence>
<dbReference type="InterPro" id="IPR037895">
    <property type="entry name" value="NUDCD1"/>
</dbReference>
<evidence type="ECO:0000313" key="7">
    <source>
        <dbReference type="EMBL" id="VDN19741.1"/>
    </source>
</evidence>
<evidence type="ECO:0000256" key="5">
    <source>
        <dbReference type="ARBA" id="ARBA00023242"/>
    </source>
</evidence>
<dbReference type="OrthoDB" id="428655at2759"/>
<dbReference type="PANTHER" id="PTHR21664:SF1">
    <property type="entry name" value="NUDC DOMAIN-CONTAINING PROTEIN 1"/>
    <property type="match status" value="1"/>
</dbReference>
<dbReference type="WBParaSite" id="GPUH_0001205601-mRNA-1">
    <property type="protein sequence ID" value="GPUH_0001205601-mRNA-1"/>
    <property type="gene ID" value="GPUH_0001205601"/>
</dbReference>
<keyword evidence="5" id="KW-0539">Nucleus</keyword>
<reference evidence="9" key="1">
    <citation type="submission" date="2016-06" db="UniProtKB">
        <authorList>
            <consortium name="WormBaseParasite"/>
        </authorList>
    </citation>
    <scope>IDENTIFICATION</scope>
</reference>
<accession>A0A183DTK1</accession>
<gene>
    <name evidence="7" type="ORF">GPUH_LOCUS12042</name>
</gene>
<reference evidence="7 8" key="2">
    <citation type="submission" date="2018-11" db="EMBL/GenBank/DDBJ databases">
        <authorList>
            <consortium name="Pathogen Informatics"/>
        </authorList>
    </citation>
    <scope>NUCLEOTIDE SEQUENCE [LARGE SCALE GENOMIC DNA]</scope>
</reference>
<feature type="domain" description="CS" evidence="6">
    <location>
        <begin position="290"/>
        <end position="373"/>
    </location>
</feature>
<dbReference type="AlphaFoldDB" id="A0A183DTK1"/>
<evidence type="ECO:0000256" key="3">
    <source>
        <dbReference type="ARBA" id="ARBA00018915"/>
    </source>
</evidence>
<dbReference type="PROSITE" id="PS51203">
    <property type="entry name" value="CS"/>
    <property type="match status" value="1"/>
</dbReference>
<dbReference type="PANTHER" id="PTHR21664">
    <property type="entry name" value="CHRONIC MYELOGENOUS LEUKEMIA TUMOR ANTIGEN 66"/>
    <property type="match status" value="1"/>
</dbReference>